<gene>
    <name evidence="6" type="ORF">PC110_g13799</name>
    <name evidence="1" type="ORF">PC113_g10139</name>
    <name evidence="2" type="ORF">PC115_g16490</name>
    <name evidence="3" type="ORF">PC117_g10513</name>
    <name evidence="4" type="ORF">PC118_g16973</name>
    <name evidence="5" type="ORF">PC129_g7729</name>
</gene>
<dbReference type="EMBL" id="RCMK01000257">
    <property type="protein sequence ID" value="KAG2940427.1"/>
    <property type="molecule type" value="Genomic_DNA"/>
</dbReference>
<accession>A0A329S1V7</accession>
<evidence type="ECO:0000313" key="7">
    <source>
        <dbReference type="Proteomes" id="UP000251314"/>
    </source>
</evidence>
<dbReference type="EMBL" id="RCMI01000725">
    <property type="protein sequence ID" value="KAG2899583.1"/>
    <property type="molecule type" value="Genomic_DNA"/>
</dbReference>
<dbReference type="EMBL" id="MJFZ01000403">
    <property type="protein sequence ID" value="RAW29856.1"/>
    <property type="molecule type" value="Genomic_DNA"/>
</dbReference>
<sequence>MTHGERPGYLAQDTDGGWRDANQRLWILADSEVLLTKLMAVAHCGAMGHGGVKVMINHLKRHFNVEKLEQKAPEFCYRCLLSCHVKGGDIISRPWAETYRSKESNEALHMDYLFIGEYNGSNDYM</sequence>
<dbReference type="AlphaFoldDB" id="A0A329S1V7"/>
<evidence type="ECO:0008006" key="8">
    <source>
        <dbReference type="Google" id="ProtNLM"/>
    </source>
</evidence>
<evidence type="ECO:0000313" key="1">
    <source>
        <dbReference type="EMBL" id="KAG2858045.1"/>
    </source>
</evidence>
<evidence type="ECO:0000313" key="3">
    <source>
        <dbReference type="EMBL" id="KAG2940427.1"/>
    </source>
</evidence>
<reference evidence="1" key="2">
    <citation type="submission" date="2018-10" db="EMBL/GenBank/DDBJ databases">
        <title>Effector identification in a new, highly contiguous assembly of the strawberry crown rot pathogen Phytophthora cactorum.</title>
        <authorList>
            <person name="Armitage A.D."/>
            <person name="Nellist C.F."/>
            <person name="Bates H."/>
            <person name="Vickerstaff R.J."/>
            <person name="Harrison R.J."/>
        </authorList>
    </citation>
    <scope>NUCLEOTIDE SEQUENCE</scope>
    <source>
        <strain evidence="1">15-7</strain>
        <strain evidence="2">4032</strain>
        <strain evidence="3">4040</strain>
        <strain evidence="4">P415</strain>
        <strain evidence="5">P421</strain>
    </source>
</reference>
<dbReference type="Proteomes" id="UP000251314">
    <property type="component" value="Unassembled WGS sequence"/>
</dbReference>
<proteinExistence type="predicted"/>
<name>A0A329S1V7_9STRA</name>
<dbReference type="Proteomes" id="UP000697107">
    <property type="component" value="Unassembled WGS sequence"/>
</dbReference>
<dbReference type="Proteomes" id="UP000760860">
    <property type="component" value="Unassembled WGS sequence"/>
</dbReference>
<protein>
    <recommendedName>
        <fullName evidence="8">Integrase zinc-binding domain-containing protein</fullName>
    </recommendedName>
</protein>
<dbReference type="EMBL" id="RCMG01000266">
    <property type="protein sequence ID" value="KAG2858045.1"/>
    <property type="molecule type" value="Genomic_DNA"/>
</dbReference>
<evidence type="ECO:0000313" key="6">
    <source>
        <dbReference type="EMBL" id="RAW29856.1"/>
    </source>
</evidence>
<dbReference type="Proteomes" id="UP000735874">
    <property type="component" value="Unassembled WGS sequence"/>
</dbReference>
<dbReference type="VEuPathDB" id="FungiDB:PC110_g13799"/>
<evidence type="ECO:0000313" key="2">
    <source>
        <dbReference type="EMBL" id="KAG2899583.1"/>
    </source>
</evidence>
<dbReference type="EMBL" id="RCMV01000215">
    <property type="protein sequence ID" value="KAG3221540.1"/>
    <property type="molecule type" value="Genomic_DNA"/>
</dbReference>
<keyword evidence="7" id="KW-1185">Reference proteome</keyword>
<dbReference type="Proteomes" id="UP000736787">
    <property type="component" value="Unassembled WGS sequence"/>
</dbReference>
<dbReference type="OrthoDB" id="167344at2759"/>
<evidence type="ECO:0000313" key="5">
    <source>
        <dbReference type="EMBL" id="KAG3221540.1"/>
    </source>
</evidence>
<dbReference type="EMBL" id="RCML01000737">
    <property type="protein sequence ID" value="KAG2970274.1"/>
    <property type="molecule type" value="Genomic_DNA"/>
</dbReference>
<reference evidence="6 7" key="1">
    <citation type="submission" date="2018-01" db="EMBL/GenBank/DDBJ databases">
        <title>Draft genome of the strawberry crown rot pathogen Phytophthora cactorum.</title>
        <authorList>
            <person name="Armitage A.D."/>
            <person name="Lysoe E."/>
            <person name="Nellist C.F."/>
            <person name="Harrison R.J."/>
            <person name="Brurberg M.B."/>
        </authorList>
    </citation>
    <scope>NUCLEOTIDE SEQUENCE [LARGE SCALE GENOMIC DNA]</scope>
    <source>
        <strain evidence="6 7">10300</strain>
    </source>
</reference>
<evidence type="ECO:0000313" key="4">
    <source>
        <dbReference type="EMBL" id="KAG2970274.1"/>
    </source>
</evidence>
<dbReference type="Proteomes" id="UP000774804">
    <property type="component" value="Unassembled WGS sequence"/>
</dbReference>
<organism evidence="6 7">
    <name type="scientific">Phytophthora cactorum</name>
    <dbReference type="NCBI Taxonomy" id="29920"/>
    <lineage>
        <taxon>Eukaryota</taxon>
        <taxon>Sar</taxon>
        <taxon>Stramenopiles</taxon>
        <taxon>Oomycota</taxon>
        <taxon>Peronosporomycetes</taxon>
        <taxon>Peronosporales</taxon>
        <taxon>Peronosporaceae</taxon>
        <taxon>Phytophthora</taxon>
    </lineage>
</organism>
<comment type="caution">
    <text evidence="6">The sequence shown here is derived from an EMBL/GenBank/DDBJ whole genome shotgun (WGS) entry which is preliminary data.</text>
</comment>